<proteinExistence type="predicted"/>
<dbReference type="SUPFAM" id="SSF103473">
    <property type="entry name" value="MFS general substrate transporter"/>
    <property type="match status" value="1"/>
</dbReference>
<reference evidence="3" key="1">
    <citation type="submission" date="2023-10" db="EMBL/GenBank/DDBJ databases">
        <title>Genome analysis and identification of Salinococcus sp. Bachu38 nov., a PGPR from the rhizosphere of Tamarix.</title>
        <authorList>
            <person name="Liang Z."/>
            <person name="Zhang X."/>
            <person name="Jia J."/>
            <person name="Chen X."/>
            <person name="Wang Y."/>
            <person name="Wang Q."/>
            <person name="Wang R."/>
        </authorList>
    </citation>
    <scope>NUCLEOTIDE SEQUENCE [LARGE SCALE GENOMIC DNA]</scope>
    <source>
        <strain evidence="3">Bachu38</strain>
    </source>
</reference>
<keyword evidence="3" id="KW-1185">Reference proteome</keyword>
<dbReference type="InterPro" id="IPR036259">
    <property type="entry name" value="MFS_trans_sf"/>
</dbReference>
<protein>
    <recommendedName>
        <fullName evidence="4">MFS transporter</fullName>
    </recommendedName>
</protein>
<feature type="transmembrane region" description="Helical" evidence="1">
    <location>
        <begin position="44"/>
        <end position="67"/>
    </location>
</feature>
<dbReference type="EMBL" id="CP138333">
    <property type="protein sequence ID" value="WZX28940.1"/>
    <property type="molecule type" value="Genomic_DNA"/>
</dbReference>
<keyword evidence="1" id="KW-0812">Transmembrane</keyword>
<evidence type="ECO:0000313" key="3">
    <source>
        <dbReference type="Proteomes" id="UP001455384"/>
    </source>
</evidence>
<dbReference type="RefSeq" id="WP_342387514.1">
    <property type="nucleotide sequence ID" value="NZ_CP138333.2"/>
</dbReference>
<evidence type="ECO:0000256" key="1">
    <source>
        <dbReference type="SAM" id="Phobius"/>
    </source>
</evidence>
<gene>
    <name evidence="2" type="ORF">RQP18_09765</name>
</gene>
<dbReference type="Proteomes" id="UP001455384">
    <property type="component" value="Chromosome"/>
</dbReference>
<evidence type="ECO:0000313" key="2">
    <source>
        <dbReference type="EMBL" id="WZX28940.1"/>
    </source>
</evidence>
<organism evidence="2 3">
    <name type="scientific">Salinicoccus bachuensis</name>
    <dbReference type="NCBI Taxonomy" id="3136731"/>
    <lineage>
        <taxon>Bacteria</taxon>
        <taxon>Bacillati</taxon>
        <taxon>Bacillota</taxon>
        <taxon>Bacilli</taxon>
        <taxon>Bacillales</taxon>
        <taxon>Staphylococcaceae</taxon>
        <taxon>Salinicoccus</taxon>
    </lineage>
</organism>
<feature type="transmembrane region" description="Helical" evidence="1">
    <location>
        <begin position="87"/>
        <end position="113"/>
    </location>
</feature>
<name>A0ABZ3CHM8_9STAP</name>
<keyword evidence="1" id="KW-1133">Transmembrane helix</keyword>
<accession>A0ABZ3CHM8</accession>
<keyword evidence="1" id="KW-0472">Membrane</keyword>
<sequence length="121" mass="13010">MTDAYLIMFFFMLLMVSLSMVLVPSQTNGVNQLEPDLYPDGTAVINSMIQTSGAIGTALAISILNISQHAFLSDISDSYNAANKAESIITGVQNAFTFSIIISIIGLVCSLFIKRVKVGIE</sequence>
<feature type="transmembrane region" description="Helical" evidence="1">
    <location>
        <begin position="6"/>
        <end position="23"/>
    </location>
</feature>
<evidence type="ECO:0008006" key="4">
    <source>
        <dbReference type="Google" id="ProtNLM"/>
    </source>
</evidence>